<dbReference type="InterPro" id="IPR000160">
    <property type="entry name" value="GGDEF_dom"/>
</dbReference>
<dbReference type="NCBIfam" id="TIGR00254">
    <property type="entry name" value="GGDEF"/>
    <property type="match status" value="1"/>
</dbReference>
<dbReference type="InterPro" id="IPR029787">
    <property type="entry name" value="Nucleotide_cyclase"/>
</dbReference>
<name>A0A2U8GSB3_9RHOO</name>
<evidence type="ECO:0000259" key="3">
    <source>
        <dbReference type="PROSITE" id="PS50113"/>
    </source>
</evidence>
<feature type="domain" description="PAC" evidence="3">
    <location>
        <begin position="448"/>
        <end position="502"/>
    </location>
</feature>
<feature type="transmembrane region" description="Helical" evidence="1">
    <location>
        <begin position="329"/>
        <end position="348"/>
    </location>
</feature>
<keyword evidence="1" id="KW-0812">Transmembrane</keyword>
<sequence>MSPPRARFGFFLRFPLGAILIALCGWTAAAHALDAVTLQLKWSHAFQFAGYYAAKEKGYYREVGLDVAIHEARPGDDPVKNVLDGNAQYGVGNSSLLLARSSGQPVVVLAVLFQHSPVVLLVRREGSVQGIHYMAGKRLMIEPQSDELLAYLKQEGIPLAGITRVEHSFRPQDLIDGKADAISAYVTNEPYFLDRTGFEYHTYTPRSAGIDFYGDNLFTTEHELRKNPARVKAFREASLRGWQYAMAHPEEIADLILDKYSQQHPREFYLFEARRMEPLFRTDLVEIGYMNPGRWRHIADTYAQLGLLPENFVFDGFVYNAESERDLTWLYLAGIVLVIVSAVAFYIYRINRRLTLALITSKRDHELLRVSEERHRLLADNATDVIWTMNLDGQFTYVSPSVEKLRGYSSEEVMRQSMEQALTAASIPIAKEALENSIAAMVQGKPFVEFQGELEQPCKDGSTVWTEVSTSGMRNAAGEFFGILGVTRNITKRKQMEDQVRQLAFYDPLTKLPNRRLLNDRLTQAMAISKRGGCYAAVMFLDLDNFKPLNDKYGHAVGDLLLIETADRLKKCVRETDTVARFGGDEFVVLISELMEDRAESEALAVRIAEKVRSSLAKAYVLTVQHEDKADGIVEHQCTVSIGIALFISHDATEGDILRRADTAMYQAKEAGRNKICFYDADLLETGSL</sequence>
<keyword evidence="1" id="KW-1133">Transmembrane helix</keyword>
<dbReference type="AlphaFoldDB" id="A0A2U8GSB3"/>
<dbReference type="Gene3D" id="3.30.70.270">
    <property type="match status" value="1"/>
</dbReference>
<dbReference type="SUPFAM" id="SSF55785">
    <property type="entry name" value="PYP-like sensor domain (PAS domain)"/>
    <property type="match status" value="1"/>
</dbReference>
<feature type="domain" description="PAS" evidence="2">
    <location>
        <begin position="371"/>
        <end position="445"/>
    </location>
</feature>
<dbReference type="InterPro" id="IPR000014">
    <property type="entry name" value="PAS"/>
</dbReference>
<accession>A0A2U8GSB3</accession>
<evidence type="ECO:0000313" key="6">
    <source>
        <dbReference type="Proteomes" id="UP000244930"/>
    </source>
</evidence>
<dbReference type="InterPro" id="IPR000700">
    <property type="entry name" value="PAS-assoc_C"/>
</dbReference>
<feature type="domain" description="GGDEF" evidence="4">
    <location>
        <begin position="534"/>
        <end position="681"/>
    </location>
</feature>
<dbReference type="InterPro" id="IPR043128">
    <property type="entry name" value="Rev_trsase/Diguanyl_cyclase"/>
</dbReference>
<dbReference type="InterPro" id="IPR015168">
    <property type="entry name" value="SsuA/THI5"/>
</dbReference>
<dbReference type="SMART" id="SM00267">
    <property type="entry name" value="GGDEF"/>
    <property type="match status" value="1"/>
</dbReference>
<dbReference type="SMART" id="SM00086">
    <property type="entry name" value="PAC"/>
    <property type="match status" value="1"/>
</dbReference>
<dbReference type="Proteomes" id="UP000244930">
    <property type="component" value="Chromosome"/>
</dbReference>
<evidence type="ECO:0000313" key="5">
    <source>
        <dbReference type="EMBL" id="AWI76579.1"/>
    </source>
</evidence>
<dbReference type="KEGG" id="acom:CEW83_16280"/>
<organism evidence="5 6">
    <name type="scientific">Parazoarcus communis</name>
    <dbReference type="NCBI Taxonomy" id="41977"/>
    <lineage>
        <taxon>Bacteria</taxon>
        <taxon>Pseudomonadati</taxon>
        <taxon>Pseudomonadota</taxon>
        <taxon>Betaproteobacteria</taxon>
        <taxon>Rhodocyclales</taxon>
        <taxon>Zoogloeaceae</taxon>
        <taxon>Parazoarcus</taxon>
    </lineage>
</organism>
<dbReference type="Pfam" id="PF00990">
    <property type="entry name" value="GGDEF"/>
    <property type="match status" value="1"/>
</dbReference>
<dbReference type="Gene3D" id="3.40.190.10">
    <property type="entry name" value="Periplasmic binding protein-like II"/>
    <property type="match status" value="2"/>
</dbReference>
<keyword evidence="6" id="KW-1185">Reference proteome</keyword>
<evidence type="ECO:0000259" key="4">
    <source>
        <dbReference type="PROSITE" id="PS50887"/>
    </source>
</evidence>
<evidence type="ECO:0000256" key="1">
    <source>
        <dbReference type="SAM" id="Phobius"/>
    </source>
</evidence>
<dbReference type="PANTHER" id="PTHR46663">
    <property type="entry name" value="DIGUANYLATE CYCLASE DGCT-RELATED"/>
    <property type="match status" value="1"/>
</dbReference>
<dbReference type="GO" id="GO:0003824">
    <property type="term" value="F:catalytic activity"/>
    <property type="evidence" value="ECO:0007669"/>
    <property type="project" value="UniProtKB-ARBA"/>
</dbReference>
<dbReference type="PROSITE" id="PS50887">
    <property type="entry name" value="GGDEF"/>
    <property type="match status" value="1"/>
</dbReference>
<dbReference type="InterPro" id="IPR052163">
    <property type="entry name" value="DGC-Regulatory_Protein"/>
</dbReference>
<dbReference type="InterPro" id="IPR035965">
    <property type="entry name" value="PAS-like_dom_sf"/>
</dbReference>
<reference evidence="5 6" key="1">
    <citation type="submission" date="2017-06" db="EMBL/GenBank/DDBJ databases">
        <title>Azoarcus.</title>
        <authorList>
            <person name="Woo J.-H."/>
            <person name="Kim H.-S."/>
        </authorList>
    </citation>
    <scope>NUCLEOTIDE SEQUENCE [LARGE SCALE GENOMIC DNA]</scope>
    <source>
        <strain evidence="5 6">TSPY31</strain>
    </source>
</reference>
<dbReference type="PROSITE" id="PS50113">
    <property type="entry name" value="PAC"/>
    <property type="match status" value="1"/>
</dbReference>
<dbReference type="Gene3D" id="3.30.450.20">
    <property type="entry name" value="PAS domain"/>
    <property type="match status" value="1"/>
</dbReference>
<dbReference type="CDD" id="cd00130">
    <property type="entry name" value="PAS"/>
    <property type="match status" value="1"/>
</dbReference>
<dbReference type="PANTHER" id="PTHR46663:SF3">
    <property type="entry name" value="SLL0267 PROTEIN"/>
    <property type="match status" value="1"/>
</dbReference>
<dbReference type="NCBIfam" id="TIGR00229">
    <property type="entry name" value="sensory_box"/>
    <property type="match status" value="1"/>
</dbReference>
<dbReference type="CDD" id="cd01949">
    <property type="entry name" value="GGDEF"/>
    <property type="match status" value="1"/>
</dbReference>
<dbReference type="PROSITE" id="PS50112">
    <property type="entry name" value="PAS"/>
    <property type="match status" value="1"/>
</dbReference>
<protein>
    <submittedName>
        <fullName evidence="5">PAS domain S-box protein</fullName>
    </submittedName>
</protein>
<gene>
    <name evidence="5" type="ORF">CEW83_16280</name>
</gene>
<dbReference type="FunFam" id="3.30.70.270:FF:000001">
    <property type="entry name" value="Diguanylate cyclase domain protein"/>
    <property type="match status" value="1"/>
</dbReference>
<dbReference type="SUPFAM" id="SSF53850">
    <property type="entry name" value="Periplasmic binding protein-like II"/>
    <property type="match status" value="1"/>
</dbReference>
<dbReference type="SMART" id="SM00091">
    <property type="entry name" value="PAS"/>
    <property type="match status" value="1"/>
</dbReference>
<dbReference type="InterPro" id="IPR001610">
    <property type="entry name" value="PAC"/>
</dbReference>
<dbReference type="Pfam" id="PF09084">
    <property type="entry name" value="NMT1"/>
    <property type="match status" value="1"/>
</dbReference>
<dbReference type="Pfam" id="PF13426">
    <property type="entry name" value="PAS_9"/>
    <property type="match status" value="1"/>
</dbReference>
<dbReference type="SUPFAM" id="SSF55073">
    <property type="entry name" value="Nucleotide cyclase"/>
    <property type="match status" value="1"/>
</dbReference>
<dbReference type="EMBL" id="CP022187">
    <property type="protein sequence ID" value="AWI76579.1"/>
    <property type="molecule type" value="Genomic_DNA"/>
</dbReference>
<proteinExistence type="predicted"/>
<keyword evidence="1" id="KW-0472">Membrane</keyword>
<evidence type="ECO:0000259" key="2">
    <source>
        <dbReference type="PROSITE" id="PS50112"/>
    </source>
</evidence>